<dbReference type="InterPro" id="IPR029016">
    <property type="entry name" value="GAF-like_dom_sf"/>
</dbReference>
<keyword evidence="3 9" id="KW-0597">Phosphoprotein</keyword>
<evidence type="ECO:0000256" key="9">
    <source>
        <dbReference type="PROSITE-ProRule" id="PRU00169"/>
    </source>
</evidence>
<dbReference type="Pfam" id="PF00072">
    <property type="entry name" value="Response_reg"/>
    <property type="match status" value="1"/>
</dbReference>
<dbReference type="CDD" id="cd00082">
    <property type="entry name" value="HisKA"/>
    <property type="match status" value="1"/>
</dbReference>
<comment type="catalytic activity">
    <reaction evidence="1">
        <text>ATP + protein L-histidine = ADP + protein N-phospho-L-histidine.</text>
        <dbReference type="EC" id="2.7.13.3"/>
    </reaction>
</comment>
<evidence type="ECO:0000256" key="7">
    <source>
        <dbReference type="ARBA" id="ARBA00022840"/>
    </source>
</evidence>
<keyword evidence="6 13" id="KW-0418">Kinase</keyword>
<dbReference type="InterPro" id="IPR004358">
    <property type="entry name" value="Sig_transdc_His_kin-like_C"/>
</dbReference>
<dbReference type="Proteomes" id="UP000078428">
    <property type="component" value="Unassembled WGS sequence"/>
</dbReference>
<dbReference type="InterPro" id="IPR001789">
    <property type="entry name" value="Sig_transdc_resp-reg_receiver"/>
</dbReference>
<evidence type="ECO:0000256" key="5">
    <source>
        <dbReference type="ARBA" id="ARBA00022741"/>
    </source>
</evidence>
<name>A0A178M848_9PROT</name>
<dbReference type="SUPFAM" id="SSF55781">
    <property type="entry name" value="GAF domain-like"/>
    <property type="match status" value="1"/>
</dbReference>
<evidence type="ECO:0000259" key="12">
    <source>
        <dbReference type="PROSITE" id="PS50112"/>
    </source>
</evidence>
<dbReference type="Gene3D" id="3.30.450.40">
    <property type="match status" value="1"/>
</dbReference>
<proteinExistence type="predicted"/>
<dbReference type="SUPFAM" id="SSF55874">
    <property type="entry name" value="ATPase domain of HSP90 chaperone/DNA topoisomerase II/histidine kinase"/>
    <property type="match status" value="1"/>
</dbReference>
<dbReference type="Gene3D" id="3.30.565.10">
    <property type="entry name" value="Histidine kinase-like ATPase, C-terminal domain"/>
    <property type="match status" value="1"/>
</dbReference>
<dbReference type="Pfam" id="PF00989">
    <property type="entry name" value="PAS"/>
    <property type="match status" value="1"/>
</dbReference>
<evidence type="ECO:0000256" key="8">
    <source>
        <dbReference type="ARBA" id="ARBA00023012"/>
    </source>
</evidence>
<feature type="modified residue" description="4-aspartylphosphate" evidence="9">
    <location>
        <position position="633"/>
    </location>
</feature>
<dbReference type="InterPro" id="IPR036890">
    <property type="entry name" value="HATPase_C_sf"/>
</dbReference>
<dbReference type="STRING" id="1285242.A6A04_07675"/>
<dbReference type="InterPro" id="IPR013767">
    <property type="entry name" value="PAS_fold"/>
</dbReference>
<feature type="domain" description="Response regulatory" evidence="11">
    <location>
        <begin position="584"/>
        <end position="699"/>
    </location>
</feature>
<dbReference type="EMBL" id="LWQT01000109">
    <property type="protein sequence ID" value="OAN44696.1"/>
    <property type="molecule type" value="Genomic_DNA"/>
</dbReference>
<dbReference type="GO" id="GO:0006355">
    <property type="term" value="P:regulation of DNA-templated transcription"/>
    <property type="evidence" value="ECO:0007669"/>
    <property type="project" value="InterPro"/>
</dbReference>
<evidence type="ECO:0000256" key="2">
    <source>
        <dbReference type="ARBA" id="ARBA00012438"/>
    </source>
</evidence>
<evidence type="ECO:0000313" key="13">
    <source>
        <dbReference type="EMBL" id="OAN44696.1"/>
    </source>
</evidence>
<sequence>MARPNHRSPRMTGAKADDDARMVDRAVTVLARSTEALVRATDEFTLLEEICRIGVEVVGYRLVWIGYARPTPGKLVMPMASAGAARAYLDHITISWADDEFGCGPTGISIRTGEPCIITDTETSEVYRPWREAARRFGFRSTISLPIGDGDERIGALMFYADQPNAFDPVTVRLLMGLARNLAHGISALRMKALHDQTARDLAESEERYRSLIEMAPDAILVHCHGTIVFANPASSEVFGAGPDVSLVGRPLLDMVHEDSKTMAVSRIAEPPPGTYVGQYKLTTLDGRVFEAEITACSITFRGVPARLLTIRDITERAQVQEQLLQNAKLATLGEMAAGLVHELSQPLNIIRLAAEGALMLIERGKATPEWQAQQFQLVAEQSERAAEIIDDIRIFSRRDTTPLQVFDAMQTVESAAEVLCRQLKPDGISLEVAAATAPTPVRGRRVQLEQVVMNLLNNAHHALRDGKNHMPRDWRGQIRIAAEQDFDRLRILISDNGPGIPETIRHRIFEPFFTTKDAGRGTGLGLSVSYSLIASMGGRLQSLECASGATFAIDLPLVANAGPSQMTSMPPCAPMPSALGNGHILVVDDEAAAADALAHYLRALGCRISIAAAGDQAWELFCKDPADIVITDLRMPAGNGEELVEKLREFDPLLPIIIVTGHLGATERLTDTLQDDRCAVLKKPLALGNLGELIARFLQPPGE</sequence>
<dbReference type="SMART" id="SM00387">
    <property type="entry name" value="HATPase_c"/>
    <property type="match status" value="1"/>
</dbReference>
<dbReference type="GO" id="GO:0000155">
    <property type="term" value="F:phosphorelay sensor kinase activity"/>
    <property type="evidence" value="ECO:0007669"/>
    <property type="project" value="InterPro"/>
</dbReference>
<dbReference type="NCBIfam" id="TIGR00229">
    <property type="entry name" value="sensory_box"/>
    <property type="match status" value="1"/>
</dbReference>
<evidence type="ECO:0000256" key="6">
    <source>
        <dbReference type="ARBA" id="ARBA00022777"/>
    </source>
</evidence>
<dbReference type="Pfam" id="PF00512">
    <property type="entry name" value="HisKA"/>
    <property type="match status" value="1"/>
</dbReference>
<dbReference type="SUPFAM" id="SSF52172">
    <property type="entry name" value="CheY-like"/>
    <property type="match status" value="1"/>
</dbReference>
<dbReference type="Pfam" id="PF13185">
    <property type="entry name" value="GAF_2"/>
    <property type="match status" value="1"/>
</dbReference>
<dbReference type="SUPFAM" id="SSF55785">
    <property type="entry name" value="PYP-like sensor domain (PAS domain)"/>
    <property type="match status" value="1"/>
</dbReference>
<dbReference type="AlphaFoldDB" id="A0A178M848"/>
<dbReference type="SMART" id="SM00091">
    <property type="entry name" value="PAS"/>
    <property type="match status" value="1"/>
</dbReference>
<feature type="domain" description="PAS" evidence="12">
    <location>
        <begin position="205"/>
        <end position="261"/>
    </location>
</feature>
<organism evidence="13 14">
    <name type="scientific">Paramagnetospirillum marisnigri</name>
    <dbReference type="NCBI Taxonomy" id="1285242"/>
    <lineage>
        <taxon>Bacteria</taxon>
        <taxon>Pseudomonadati</taxon>
        <taxon>Pseudomonadota</taxon>
        <taxon>Alphaproteobacteria</taxon>
        <taxon>Rhodospirillales</taxon>
        <taxon>Magnetospirillaceae</taxon>
        <taxon>Paramagnetospirillum</taxon>
    </lineage>
</organism>
<dbReference type="InterPro" id="IPR005467">
    <property type="entry name" value="His_kinase_dom"/>
</dbReference>
<keyword evidence="14" id="KW-1185">Reference proteome</keyword>
<dbReference type="InterPro" id="IPR003018">
    <property type="entry name" value="GAF"/>
</dbReference>
<dbReference type="PROSITE" id="PS50112">
    <property type="entry name" value="PAS"/>
    <property type="match status" value="1"/>
</dbReference>
<dbReference type="Gene3D" id="3.30.450.20">
    <property type="entry name" value="PAS domain"/>
    <property type="match status" value="1"/>
</dbReference>
<protein>
    <recommendedName>
        <fullName evidence="2">histidine kinase</fullName>
        <ecNumber evidence="2">2.7.13.3</ecNumber>
    </recommendedName>
</protein>
<dbReference type="EC" id="2.7.13.3" evidence="2"/>
<dbReference type="PROSITE" id="PS50109">
    <property type="entry name" value="HIS_KIN"/>
    <property type="match status" value="1"/>
</dbReference>
<evidence type="ECO:0000256" key="1">
    <source>
        <dbReference type="ARBA" id="ARBA00000085"/>
    </source>
</evidence>
<keyword evidence="5" id="KW-0547">Nucleotide-binding</keyword>
<reference evidence="13 14" key="1">
    <citation type="submission" date="2016-04" db="EMBL/GenBank/DDBJ databases">
        <title>Draft genome sequence of freshwater magnetotactic bacteria Magnetospirillum marisnigri SP-1 and Magnetospirillum moscoviense BB-1.</title>
        <authorList>
            <person name="Koziaeva V."/>
            <person name="Dziuba M.V."/>
            <person name="Ivanov T.M."/>
            <person name="Kuznetsov B."/>
            <person name="Grouzdev D.S."/>
        </authorList>
    </citation>
    <scope>NUCLEOTIDE SEQUENCE [LARGE SCALE GENOMIC DNA]</scope>
    <source>
        <strain evidence="13 14">SP-1</strain>
    </source>
</reference>
<dbReference type="Gene3D" id="3.40.50.2300">
    <property type="match status" value="1"/>
</dbReference>
<dbReference type="CDD" id="cd00130">
    <property type="entry name" value="PAS"/>
    <property type="match status" value="1"/>
</dbReference>
<evidence type="ECO:0000259" key="10">
    <source>
        <dbReference type="PROSITE" id="PS50109"/>
    </source>
</evidence>
<keyword evidence="7" id="KW-0067">ATP-binding</keyword>
<dbReference type="OrthoDB" id="9789238at2"/>
<evidence type="ECO:0000256" key="3">
    <source>
        <dbReference type="ARBA" id="ARBA00022553"/>
    </source>
</evidence>
<dbReference type="InterPro" id="IPR003594">
    <property type="entry name" value="HATPase_dom"/>
</dbReference>
<dbReference type="SMART" id="SM00448">
    <property type="entry name" value="REC"/>
    <property type="match status" value="1"/>
</dbReference>
<keyword evidence="8" id="KW-0902">Two-component regulatory system</keyword>
<dbReference type="InterPro" id="IPR003661">
    <property type="entry name" value="HisK_dim/P_dom"/>
</dbReference>
<evidence type="ECO:0000313" key="14">
    <source>
        <dbReference type="Proteomes" id="UP000078428"/>
    </source>
</evidence>
<comment type="caution">
    <text evidence="13">The sequence shown here is derived from an EMBL/GenBank/DDBJ whole genome shotgun (WGS) entry which is preliminary data.</text>
</comment>
<feature type="domain" description="Histidine kinase" evidence="10">
    <location>
        <begin position="339"/>
        <end position="560"/>
    </location>
</feature>
<dbReference type="GO" id="GO:0005524">
    <property type="term" value="F:ATP binding"/>
    <property type="evidence" value="ECO:0007669"/>
    <property type="project" value="UniProtKB-KW"/>
</dbReference>
<accession>A0A178M848</accession>
<dbReference type="Gene3D" id="1.10.287.130">
    <property type="match status" value="1"/>
</dbReference>
<evidence type="ECO:0000259" key="11">
    <source>
        <dbReference type="PROSITE" id="PS50110"/>
    </source>
</evidence>
<dbReference type="Pfam" id="PF02518">
    <property type="entry name" value="HATPase_c"/>
    <property type="match status" value="1"/>
</dbReference>
<dbReference type="InterPro" id="IPR036097">
    <property type="entry name" value="HisK_dim/P_sf"/>
</dbReference>
<dbReference type="PANTHER" id="PTHR43065:SF46">
    <property type="entry name" value="C4-DICARBOXYLATE TRANSPORT SENSOR PROTEIN DCTB"/>
    <property type="match status" value="1"/>
</dbReference>
<dbReference type="PRINTS" id="PR00344">
    <property type="entry name" value="BCTRLSENSOR"/>
</dbReference>
<dbReference type="SMART" id="SM00065">
    <property type="entry name" value="GAF"/>
    <property type="match status" value="1"/>
</dbReference>
<dbReference type="InterPro" id="IPR000014">
    <property type="entry name" value="PAS"/>
</dbReference>
<dbReference type="SUPFAM" id="SSF47384">
    <property type="entry name" value="Homodimeric domain of signal transducing histidine kinase"/>
    <property type="match status" value="1"/>
</dbReference>
<dbReference type="SMART" id="SM00388">
    <property type="entry name" value="HisKA"/>
    <property type="match status" value="1"/>
</dbReference>
<dbReference type="PANTHER" id="PTHR43065">
    <property type="entry name" value="SENSOR HISTIDINE KINASE"/>
    <property type="match status" value="1"/>
</dbReference>
<dbReference type="InterPro" id="IPR011006">
    <property type="entry name" value="CheY-like_superfamily"/>
</dbReference>
<dbReference type="InterPro" id="IPR035965">
    <property type="entry name" value="PAS-like_dom_sf"/>
</dbReference>
<gene>
    <name evidence="13" type="ORF">A6A04_07675</name>
</gene>
<evidence type="ECO:0000256" key="4">
    <source>
        <dbReference type="ARBA" id="ARBA00022679"/>
    </source>
</evidence>
<dbReference type="PROSITE" id="PS50110">
    <property type="entry name" value="RESPONSE_REGULATORY"/>
    <property type="match status" value="1"/>
</dbReference>
<keyword evidence="4" id="KW-0808">Transferase</keyword>